<evidence type="ECO:0000256" key="2">
    <source>
        <dbReference type="ARBA" id="ARBA00022692"/>
    </source>
</evidence>
<dbReference type="GO" id="GO:0042552">
    <property type="term" value="P:myelination"/>
    <property type="evidence" value="ECO:0007669"/>
    <property type="project" value="TreeGrafter"/>
</dbReference>
<feature type="transmembrane region" description="Helical" evidence="6">
    <location>
        <begin position="131"/>
        <end position="152"/>
    </location>
</feature>
<evidence type="ECO:0000256" key="5">
    <source>
        <dbReference type="PROSITE-ProRule" id="PRU00581"/>
    </source>
</evidence>
<feature type="transmembrane region" description="Helical" evidence="6">
    <location>
        <begin position="20"/>
        <end position="42"/>
    </location>
</feature>
<accession>A0A401Q6N3</accession>
<gene>
    <name evidence="8" type="ORF">scyTo_0021317</name>
</gene>
<dbReference type="GO" id="GO:0016020">
    <property type="term" value="C:membrane"/>
    <property type="evidence" value="ECO:0007669"/>
    <property type="project" value="UniProtKB-SubCell"/>
</dbReference>
<feature type="transmembrane region" description="Helical" evidence="6">
    <location>
        <begin position="49"/>
        <end position="72"/>
    </location>
</feature>
<comment type="subcellular location">
    <subcellularLocation>
        <location evidence="1">Membrane</location>
        <topology evidence="1">Multi-pass membrane protein</topology>
    </subcellularLocation>
</comment>
<evidence type="ECO:0000256" key="3">
    <source>
        <dbReference type="ARBA" id="ARBA00022989"/>
    </source>
</evidence>
<dbReference type="InterPro" id="IPR008253">
    <property type="entry name" value="Marvel"/>
</dbReference>
<keyword evidence="9" id="KW-1185">Reference proteome</keyword>
<name>A0A401Q6N3_SCYTO</name>
<organism evidence="8 9">
    <name type="scientific">Scyliorhinus torazame</name>
    <name type="common">Cloudy catshark</name>
    <name type="synonym">Catulus torazame</name>
    <dbReference type="NCBI Taxonomy" id="75743"/>
    <lineage>
        <taxon>Eukaryota</taxon>
        <taxon>Metazoa</taxon>
        <taxon>Chordata</taxon>
        <taxon>Craniata</taxon>
        <taxon>Vertebrata</taxon>
        <taxon>Chondrichthyes</taxon>
        <taxon>Elasmobranchii</taxon>
        <taxon>Galeomorphii</taxon>
        <taxon>Galeoidea</taxon>
        <taxon>Carcharhiniformes</taxon>
        <taxon>Scyliorhinidae</taxon>
        <taxon>Scyliorhinus</taxon>
    </lineage>
</organism>
<dbReference type="InterPro" id="IPR013295">
    <property type="entry name" value="MAL"/>
</dbReference>
<proteinExistence type="predicted"/>
<dbReference type="GO" id="GO:0019911">
    <property type="term" value="F:structural constituent of myelin sheath"/>
    <property type="evidence" value="ECO:0007669"/>
    <property type="project" value="TreeGrafter"/>
</dbReference>
<dbReference type="PANTHER" id="PTHR22776">
    <property type="entry name" value="MARVEL-CONTAINING POTENTIAL LIPID RAFT-ASSOCIATED PROTEIN"/>
    <property type="match status" value="1"/>
</dbReference>
<dbReference type="EMBL" id="BFAA01018666">
    <property type="protein sequence ID" value="GCB81039.1"/>
    <property type="molecule type" value="Genomic_DNA"/>
</dbReference>
<protein>
    <recommendedName>
        <fullName evidence="7">MARVEL domain-containing protein</fullName>
    </recommendedName>
</protein>
<reference evidence="8 9" key="1">
    <citation type="journal article" date="2018" name="Nat. Ecol. Evol.">
        <title>Shark genomes provide insights into elasmobranch evolution and the origin of vertebrates.</title>
        <authorList>
            <person name="Hara Y"/>
            <person name="Yamaguchi K"/>
            <person name="Onimaru K"/>
            <person name="Kadota M"/>
            <person name="Koyanagi M"/>
            <person name="Keeley SD"/>
            <person name="Tatsumi K"/>
            <person name="Tanaka K"/>
            <person name="Motone F"/>
            <person name="Kageyama Y"/>
            <person name="Nozu R"/>
            <person name="Adachi N"/>
            <person name="Nishimura O"/>
            <person name="Nakagawa R"/>
            <person name="Tanegashima C"/>
            <person name="Kiyatake I"/>
            <person name="Matsumoto R"/>
            <person name="Murakumo K"/>
            <person name="Nishida K"/>
            <person name="Terakita A"/>
            <person name="Kuratani S"/>
            <person name="Sato K"/>
            <person name="Hyodo S Kuraku.S."/>
        </authorList>
    </citation>
    <scope>NUCLEOTIDE SEQUENCE [LARGE SCALE GENOMIC DNA]</scope>
</reference>
<dbReference type="OrthoDB" id="9938733at2759"/>
<evidence type="ECO:0000313" key="8">
    <source>
        <dbReference type="EMBL" id="GCB81039.1"/>
    </source>
</evidence>
<keyword evidence="3 6" id="KW-1133">Transmembrane helix</keyword>
<dbReference type="OMA" id="AAHKYEG"/>
<dbReference type="Proteomes" id="UP000288216">
    <property type="component" value="Unassembled WGS sequence"/>
</dbReference>
<dbReference type="AlphaFoldDB" id="A0A401Q6N3"/>
<dbReference type="InterPro" id="IPR050578">
    <property type="entry name" value="MARVEL-CKLF_proteins"/>
</dbReference>
<keyword evidence="2 5" id="KW-0812">Transmembrane</keyword>
<evidence type="ECO:0000313" key="9">
    <source>
        <dbReference type="Proteomes" id="UP000288216"/>
    </source>
</evidence>
<evidence type="ECO:0000259" key="7">
    <source>
        <dbReference type="PROSITE" id="PS51225"/>
    </source>
</evidence>
<keyword evidence="4 5" id="KW-0472">Membrane</keyword>
<dbReference type="PROSITE" id="PS51225">
    <property type="entry name" value="MARVEL"/>
    <property type="match status" value="1"/>
</dbReference>
<feature type="transmembrane region" description="Helical" evidence="6">
    <location>
        <begin position="92"/>
        <end position="110"/>
    </location>
</feature>
<evidence type="ECO:0000256" key="6">
    <source>
        <dbReference type="SAM" id="Phobius"/>
    </source>
</evidence>
<dbReference type="PRINTS" id="PR01884">
    <property type="entry name" value="MALPROTEIN"/>
</dbReference>
<dbReference type="Pfam" id="PF01284">
    <property type="entry name" value="MARVEL"/>
    <property type="match status" value="1"/>
</dbReference>
<dbReference type="PANTHER" id="PTHR22776:SF28">
    <property type="entry name" value="MARVEL DOMAIN-CONTAINING PROTEIN 1"/>
    <property type="match status" value="1"/>
</dbReference>
<comment type="caution">
    <text evidence="8">The sequence shown here is derived from an EMBL/GenBank/DDBJ whole genome shotgun (WGS) entry which is preliminary data.</text>
</comment>
<feature type="domain" description="MARVEL" evidence="7">
    <location>
        <begin position="17"/>
        <end position="158"/>
    </location>
</feature>
<sequence>MAPESAKVSSLSIQKQFLKSFLGVLRMLQIILGAVVWVTIAVSKYDGTLHYVVFVAVFFWLTTLLLFFFSLLGKSDLVPLVGGERWTMTNALHDWLAVLLYLVAAGLMSDKTQKKSFCNLPTYTHRCPYKVYLSATVFVCLCTLLYIISAVYCTCKKCRGNQSVI</sequence>
<evidence type="ECO:0000256" key="1">
    <source>
        <dbReference type="ARBA" id="ARBA00004141"/>
    </source>
</evidence>
<evidence type="ECO:0000256" key="4">
    <source>
        <dbReference type="ARBA" id="ARBA00023136"/>
    </source>
</evidence>